<gene>
    <name evidence="2" type="ORF">BDZ94DRAFT_1301999</name>
</gene>
<dbReference type="OrthoDB" id="3046489at2759"/>
<dbReference type="AlphaFoldDB" id="A0A9P6CDP9"/>
<name>A0A9P6CDP9_9AGAR</name>
<feature type="transmembrane region" description="Helical" evidence="1">
    <location>
        <begin position="202"/>
        <end position="223"/>
    </location>
</feature>
<feature type="transmembrane region" description="Helical" evidence="1">
    <location>
        <begin position="122"/>
        <end position="144"/>
    </location>
</feature>
<keyword evidence="3" id="KW-1185">Reference proteome</keyword>
<proteinExistence type="predicted"/>
<feature type="transmembrane region" description="Helical" evidence="1">
    <location>
        <begin position="165"/>
        <end position="190"/>
    </location>
</feature>
<keyword evidence="1" id="KW-0812">Transmembrane</keyword>
<protein>
    <submittedName>
        <fullName evidence="2">Uncharacterized protein</fullName>
    </submittedName>
</protein>
<keyword evidence="1" id="KW-0472">Membrane</keyword>
<evidence type="ECO:0000313" key="3">
    <source>
        <dbReference type="Proteomes" id="UP000807353"/>
    </source>
</evidence>
<evidence type="ECO:0000313" key="2">
    <source>
        <dbReference type="EMBL" id="KAF9457284.1"/>
    </source>
</evidence>
<dbReference type="Proteomes" id="UP000807353">
    <property type="component" value="Unassembled WGS sequence"/>
</dbReference>
<sequence length="277" mass="30759">MFLISTTTFLLATIHEASFIAFNCAWIHSVFSKNPALVMMTAKEKLPIVLLWIDGIHITINDATVVWRAFVLLRNGRWRSMALAFIFLLLLSFTATSAAYTIVKSPEFKNPPSNKVSRSLAFARYGLSLGTNIVATIAIGYVYWVHRKDMVTGLGNHRPTQSERVLALLVESGVAFCIPQALNFLVPFFIPISKIPAKYFATVVWSGYVGLASVYPTMVIALVNNHRTLDKMYSIGSSLNIDMGTSHSEVATLQFAHTTSSMPIPQETNYKESSQQD</sequence>
<reference evidence="2" key="1">
    <citation type="submission" date="2020-11" db="EMBL/GenBank/DDBJ databases">
        <authorList>
            <consortium name="DOE Joint Genome Institute"/>
            <person name="Ahrendt S."/>
            <person name="Riley R."/>
            <person name="Andreopoulos W."/>
            <person name="Labutti K."/>
            <person name="Pangilinan J."/>
            <person name="Ruiz-Duenas F.J."/>
            <person name="Barrasa J.M."/>
            <person name="Sanchez-Garcia M."/>
            <person name="Camarero S."/>
            <person name="Miyauchi S."/>
            <person name="Serrano A."/>
            <person name="Linde D."/>
            <person name="Babiker R."/>
            <person name="Drula E."/>
            <person name="Ayuso-Fernandez I."/>
            <person name="Pacheco R."/>
            <person name="Padilla G."/>
            <person name="Ferreira P."/>
            <person name="Barriuso J."/>
            <person name="Kellner H."/>
            <person name="Castanera R."/>
            <person name="Alfaro M."/>
            <person name="Ramirez L."/>
            <person name="Pisabarro A.G."/>
            <person name="Kuo A."/>
            <person name="Tritt A."/>
            <person name="Lipzen A."/>
            <person name="He G."/>
            <person name="Yan M."/>
            <person name="Ng V."/>
            <person name="Cullen D."/>
            <person name="Martin F."/>
            <person name="Rosso M.-N."/>
            <person name="Henrissat B."/>
            <person name="Hibbett D."/>
            <person name="Martinez A.T."/>
            <person name="Grigoriev I.V."/>
        </authorList>
    </citation>
    <scope>NUCLEOTIDE SEQUENCE</scope>
    <source>
        <strain evidence="2">CBS 247.69</strain>
    </source>
</reference>
<evidence type="ECO:0000256" key="1">
    <source>
        <dbReference type="SAM" id="Phobius"/>
    </source>
</evidence>
<accession>A0A9P6CDP9</accession>
<keyword evidence="1" id="KW-1133">Transmembrane helix</keyword>
<organism evidence="2 3">
    <name type="scientific">Collybia nuda</name>
    <dbReference type="NCBI Taxonomy" id="64659"/>
    <lineage>
        <taxon>Eukaryota</taxon>
        <taxon>Fungi</taxon>
        <taxon>Dikarya</taxon>
        <taxon>Basidiomycota</taxon>
        <taxon>Agaricomycotina</taxon>
        <taxon>Agaricomycetes</taxon>
        <taxon>Agaricomycetidae</taxon>
        <taxon>Agaricales</taxon>
        <taxon>Tricholomatineae</taxon>
        <taxon>Clitocybaceae</taxon>
        <taxon>Collybia</taxon>
    </lineage>
</organism>
<dbReference type="EMBL" id="MU150378">
    <property type="protein sequence ID" value="KAF9457284.1"/>
    <property type="molecule type" value="Genomic_DNA"/>
</dbReference>
<feature type="transmembrane region" description="Helical" evidence="1">
    <location>
        <begin position="82"/>
        <end position="102"/>
    </location>
</feature>
<feature type="transmembrane region" description="Helical" evidence="1">
    <location>
        <begin position="48"/>
        <end position="70"/>
    </location>
</feature>
<comment type="caution">
    <text evidence="2">The sequence shown here is derived from an EMBL/GenBank/DDBJ whole genome shotgun (WGS) entry which is preliminary data.</text>
</comment>